<evidence type="ECO:0000313" key="10">
    <source>
        <dbReference type="Proteomes" id="UP000032874"/>
    </source>
</evidence>
<evidence type="ECO:0000313" key="9">
    <source>
        <dbReference type="EMBL" id="KFX05337.1"/>
    </source>
</evidence>
<keyword evidence="7 8" id="KW-0472">Membrane</keyword>
<feature type="transmembrane region" description="Helical" evidence="8">
    <location>
        <begin position="263"/>
        <end position="283"/>
    </location>
</feature>
<keyword evidence="3" id="KW-1003">Cell membrane</keyword>
<evidence type="ECO:0000256" key="7">
    <source>
        <dbReference type="ARBA" id="ARBA00023136"/>
    </source>
</evidence>
<dbReference type="GO" id="GO:0005886">
    <property type="term" value="C:plasma membrane"/>
    <property type="evidence" value="ECO:0007669"/>
    <property type="project" value="UniProtKB-SubCell"/>
</dbReference>
<gene>
    <name evidence="9" type="ORF">KP22_11560</name>
</gene>
<evidence type="ECO:0000256" key="2">
    <source>
        <dbReference type="ARBA" id="ARBA00022448"/>
    </source>
</evidence>
<feature type="transmembrane region" description="Helical" evidence="8">
    <location>
        <begin position="21"/>
        <end position="41"/>
    </location>
</feature>
<dbReference type="AlphaFoldDB" id="A0A093RQA5"/>
<organism evidence="9 10">
    <name type="scientific">Pectobacterium betavasculorum</name>
    <dbReference type="NCBI Taxonomy" id="55207"/>
    <lineage>
        <taxon>Bacteria</taxon>
        <taxon>Pseudomonadati</taxon>
        <taxon>Pseudomonadota</taxon>
        <taxon>Gammaproteobacteria</taxon>
        <taxon>Enterobacterales</taxon>
        <taxon>Pectobacteriaceae</taxon>
        <taxon>Pectobacterium</taxon>
    </lineage>
</organism>
<keyword evidence="2" id="KW-0813">Transport</keyword>
<dbReference type="GO" id="GO:0030395">
    <property type="term" value="F:lactose binding"/>
    <property type="evidence" value="ECO:0007669"/>
    <property type="project" value="TreeGrafter"/>
</dbReference>
<dbReference type="CDD" id="cd06172">
    <property type="entry name" value="MFS_LacY"/>
    <property type="match status" value="1"/>
</dbReference>
<keyword evidence="5 8" id="KW-0812">Transmembrane</keyword>
<comment type="caution">
    <text evidence="9">The sequence shown here is derived from an EMBL/GenBank/DDBJ whole genome shotgun (WGS) entry which is preliminary data.</text>
</comment>
<dbReference type="Proteomes" id="UP000032874">
    <property type="component" value="Unassembled WGS sequence"/>
</dbReference>
<dbReference type="Gene3D" id="1.20.1250.20">
    <property type="entry name" value="MFS general substrate transporter like domains"/>
    <property type="match status" value="2"/>
</dbReference>
<evidence type="ECO:0000256" key="3">
    <source>
        <dbReference type="ARBA" id="ARBA00022475"/>
    </source>
</evidence>
<dbReference type="InterPro" id="IPR036259">
    <property type="entry name" value="MFS_trans_sf"/>
</dbReference>
<protein>
    <submittedName>
        <fullName evidence="9">Galactoside permease</fullName>
    </submittedName>
</protein>
<reference evidence="9 10" key="1">
    <citation type="submission" date="2014-08" db="EMBL/GenBank/DDBJ databases">
        <title>Genome sequences of NCPPB Pectobacterium isolates.</title>
        <authorList>
            <person name="Glover R.H."/>
            <person name="Sapp M."/>
            <person name="Elphinstone J."/>
        </authorList>
    </citation>
    <scope>NUCLEOTIDE SEQUENCE [LARGE SCALE GENOMIC DNA]</scope>
    <source>
        <strain evidence="9 10">NCPPB 2795</strain>
    </source>
</reference>
<dbReference type="NCBIfam" id="TIGR00882">
    <property type="entry name" value="2A0105"/>
    <property type="match status" value="1"/>
</dbReference>
<feature type="transmembrane region" description="Helical" evidence="8">
    <location>
        <begin position="319"/>
        <end position="341"/>
    </location>
</feature>
<evidence type="ECO:0000256" key="8">
    <source>
        <dbReference type="SAM" id="Phobius"/>
    </source>
</evidence>
<keyword evidence="6 8" id="KW-1133">Transmembrane helix</keyword>
<dbReference type="NCBIfam" id="NF007077">
    <property type="entry name" value="PRK09528.1"/>
    <property type="match status" value="1"/>
</dbReference>
<dbReference type="PANTHER" id="PTHR23522">
    <property type="entry name" value="BLL5896 PROTEIN"/>
    <property type="match status" value="1"/>
</dbReference>
<evidence type="ECO:0000256" key="1">
    <source>
        <dbReference type="ARBA" id="ARBA00004429"/>
    </source>
</evidence>
<feature type="transmembrane region" description="Helical" evidence="8">
    <location>
        <begin position="353"/>
        <end position="374"/>
    </location>
</feature>
<evidence type="ECO:0000256" key="4">
    <source>
        <dbReference type="ARBA" id="ARBA00022519"/>
    </source>
</evidence>
<accession>A0A093RQA5</accession>
<comment type="subcellular location">
    <subcellularLocation>
        <location evidence="1">Cell inner membrane</location>
        <topology evidence="1">Multi-pass membrane protein</topology>
    </subcellularLocation>
</comment>
<dbReference type="EMBL" id="JQHM01000003">
    <property type="protein sequence ID" value="KFX05337.1"/>
    <property type="molecule type" value="Genomic_DNA"/>
</dbReference>
<feature type="transmembrane region" description="Helical" evidence="8">
    <location>
        <begin position="386"/>
        <end position="406"/>
    </location>
</feature>
<dbReference type="PANTHER" id="PTHR23522:SF10">
    <property type="entry name" value="3-PHENYLPROPIONIC ACID TRANSPORTER-RELATED"/>
    <property type="match status" value="1"/>
</dbReference>
<feature type="transmembrane region" description="Helical" evidence="8">
    <location>
        <begin position="108"/>
        <end position="132"/>
    </location>
</feature>
<feature type="transmembrane region" description="Helical" evidence="8">
    <location>
        <begin position="227"/>
        <end position="243"/>
    </location>
</feature>
<dbReference type="Pfam" id="PF01306">
    <property type="entry name" value="LacY_symp"/>
    <property type="match status" value="1"/>
</dbReference>
<feature type="transmembrane region" description="Helical" evidence="8">
    <location>
        <begin position="153"/>
        <end position="171"/>
    </location>
</feature>
<dbReference type="STRING" id="55207.KP22_11560"/>
<feature type="transmembrane region" description="Helical" evidence="8">
    <location>
        <begin position="177"/>
        <end position="194"/>
    </location>
</feature>
<feature type="transmembrane region" description="Helical" evidence="8">
    <location>
        <begin position="83"/>
        <end position="102"/>
    </location>
</feature>
<dbReference type="GO" id="GO:0015528">
    <property type="term" value="F:lactose:proton symporter activity"/>
    <property type="evidence" value="ECO:0007669"/>
    <property type="project" value="TreeGrafter"/>
</dbReference>
<dbReference type="RefSeq" id="WP_039324323.1">
    <property type="nucleotide sequence ID" value="NZ_JQHM01000003.1"/>
</dbReference>
<proteinExistence type="predicted"/>
<feature type="transmembrane region" description="Helical" evidence="8">
    <location>
        <begin position="53"/>
        <end position="71"/>
    </location>
</feature>
<sequence length="421" mass="46583">MNKYAHTPAQSARQNYLKLSGLLFAFFWTWSSAFSLISLWLNQKVGLRGADTGIIFSIISLTAFFAQPIYGFIQDKLGLRKNLLWCIGVLLLLSGPWFIFVGTPLLRWNMYLGAFSVGVYVGATFFAGIGVLESYTERVSRITGFEYGKARMWGSLGWAGATFFAGMLFNIDPNLNFWMACVSASVFLVLLWRLNDIKPHAMGELEYGKSNALTVADAIGLLRLPRFWSLVVFVCGVSVYNVYDQQFPVYFASLFSDPAHGNEMFGFLNSFQVFLEAGGMFLAPFLVNRIGAKRGLLLSGLIMTFRIFGSGMAEGTLAISLLKLLHAVELPILLIAMFKYITSQFDKRLSATLYLVGFQFVTSFCAAILSPIVGYGYDALGFADTYMILAVAVFILTLVSGVLLSAENDEPVSENMNTAPR</sequence>
<dbReference type="eggNOG" id="COG0738">
    <property type="taxonomic scope" value="Bacteria"/>
</dbReference>
<keyword evidence="4" id="KW-0997">Cell inner membrane</keyword>
<dbReference type="SUPFAM" id="SSF103473">
    <property type="entry name" value="MFS general substrate transporter"/>
    <property type="match status" value="1"/>
</dbReference>
<evidence type="ECO:0000256" key="5">
    <source>
        <dbReference type="ARBA" id="ARBA00022692"/>
    </source>
</evidence>
<dbReference type="PRINTS" id="PR00174">
    <property type="entry name" value="LACYSMPORT"/>
</dbReference>
<evidence type="ECO:0000256" key="6">
    <source>
        <dbReference type="ARBA" id="ARBA00022989"/>
    </source>
</evidence>
<name>A0A093RQA5_9GAMM</name>
<dbReference type="InterPro" id="IPR000576">
    <property type="entry name" value="LacY/RafB_perm_fam"/>
</dbReference>
<feature type="transmembrane region" description="Helical" evidence="8">
    <location>
        <begin position="295"/>
        <end position="313"/>
    </location>
</feature>